<protein>
    <submittedName>
        <fullName evidence="1">Uncharacterized protein</fullName>
    </submittedName>
</protein>
<evidence type="ECO:0000313" key="2">
    <source>
        <dbReference type="Proteomes" id="UP000499080"/>
    </source>
</evidence>
<reference evidence="1 2" key="1">
    <citation type="journal article" date="2019" name="Sci. Rep.">
        <title>Orb-weaving spider Araneus ventricosus genome elucidates the spidroin gene catalogue.</title>
        <authorList>
            <person name="Kono N."/>
            <person name="Nakamura H."/>
            <person name="Ohtoshi R."/>
            <person name="Moran D.A.P."/>
            <person name="Shinohara A."/>
            <person name="Yoshida Y."/>
            <person name="Fujiwara M."/>
            <person name="Mori M."/>
            <person name="Tomita M."/>
            <person name="Arakawa K."/>
        </authorList>
    </citation>
    <scope>NUCLEOTIDE SEQUENCE [LARGE SCALE GENOMIC DNA]</scope>
</reference>
<accession>A0A4Y2KGW0</accession>
<name>A0A4Y2KGW0_ARAVE</name>
<dbReference type="Proteomes" id="UP000499080">
    <property type="component" value="Unassembled WGS sequence"/>
</dbReference>
<organism evidence="1 2">
    <name type="scientific">Araneus ventricosus</name>
    <name type="common">Orbweaver spider</name>
    <name type="synonym">Epeira ventricosa</name>
    <dbReference type="NCBI Taxonomy" id="182803"/>
    <lineage>
        <taxon>Eukaryota</taxon>
        <taxon>Metazoa</taxon>
        <taxon>Ecdysozoa</taxon>
        <taxon>Arthropoda</taxon>
        <taxon>Chelicerata</taxon>
        <taxon>Arachnida</taxon>
        <taxon>Araneae</taxon>
        <taxon>Araneomorphae</taxon>
        <taxon>Entelegynae</taxon>
        <taxon>Araneoidea</taxon>
        <taxon>Araneidae</taxon>
        <taxon>Araneus</taxon>
    </lineage>
</organism>
<dbReference type="AlphaFoldDB" id="A0A4Y2KGW0"/>
<gene>
    <name evidence="1" type="ORF">AVEN_105188_1</name>
</gene>
<keyword evidence="2" id="KW-1185">Reference proteome</keyword>
<proteinExistence type="predicted"/>
<comment type="caution">
    <text evidence="1">The sequence shown here is derived from an EMBL/GenBank/DDBJ whole genome shotgun (WGS) entry which is preliminary data.</text>
</comment>
<sequence>MDTEGMGTQKVEAVLAFVERSPEFTHSHQNRLFIISFRTGRIILSRKVHGLIMSSTWTPKAAGDVLRSEERFARHVKARFESPHLKTLFCYNLFSGLRIVF</sequence>
<dbReference type="EMBL" id="BGPR01114635">
    <property type="protein sequence ID" value="GBN01545.1"/>
    <property type="molecule type" value="Genomic_DNA"/>
</dbReference>
<evidence type="ECO:0000313" key="1">
    <source>
        <dbReference type="EMBL" id="GBN01545.1"/>
    </source>
</evidence>